<feature type="non-terminal residue" evidence="2">
    <location>
        <position position="283"/>
    </location>
</feature>
<feature type="compositionally biased region" description="Basic residues" evidence="1">
    <location>
        <begin position="235"/>
        <end position="252"/>
    </location>
</feature>
<feature type="compositionally biased region" description="Basic and acidic residues" evidence="1">
    <location>
        <begin position="143"/>
        <end position="155"/>
    </location>
</feature>
<feature type="compositionally biased region" description="Basic and acidic residues" evidence="1">
    <location>
        <begin position="202"/>
        <end position="214"/>
    </location>
</feature>
<evidence type="ECO:0000313" key="2">
    <source>
        <dbReference type="EMBL" id="KAF2456432.1"/>
    </source>
</evidence>
<feature type="region of interest" description="Disordered" evidence="1">
    <location>
        <begin position="130"/>
        <end position="155"/>
    </location>
</feature>
<feature type="region of interest" description="Disordered" evidence="1">
    <location>
        <begin position="167"/>
        <end position="283"/>
    </location>
</feature>
<dbReference type="AlphaFoldDB" id="A0A6A6NY99"/>
<accession>A0A6A6NY99</accession>
<gene>
    <name evidence="2" type="ORF">BDY21DRAFT_347121</name>
</gene>
<evidence type="ECO:0000256" key="1">
    <source>
        <dbReference type="SAM" id="MobiDB-lite"/>
    </source>
</evidence>
<protein>
    <submittedName>
        <fullName evidence="2">Uncharacterized protein</fullName>
    </submittedName>
</protein>
<dbReference type="Proteomes" id="UP000799766">
    <property type="component" value="Unassembled WGS sequence"/>
</dbReference>
<keyword evidence="3" id="KW-1185">Reference proteome</keyword>
<feature type="compositionally biased region" description="Basic and acidic residues" evidence="1">
    <location>
        <begin position="270"/>
        <end position="283"/>
    </location>
</feature>
<feature type="compositionally biased region" description="Low complexity" evidence="1">
    <location>
        <begin position="175"/>
        <end position="193"/>
    </location>
</feature>
<name>A0A6A6NY99_9PEZI</name>
<evidence type="ECO:0000313" key="3">
    <source>
        <dbReference type="Proteomes" id="UP000799766"/>
    </source>
</evidence>
<proteinExistence type="predicted"/>
<feature type="compositionally biased region" description="Basic and acidic residues" evidence="1">
    <location>
        <begin position="222"/>
        <end position="234"/>
    </location>
</feature>
<reference evidence="2" key="1">
    <citation type="journal article" date="2020" name="Stud. Mycol.">
        <title>101 Dothideomycetes genomes: a test case for predicting lifestyles and emergence of pathogens.</title>
        <authorList>
            <person name="Haridas S."/>
            <person name="Albert R."/>
            <person name="Binder M."/>
            <person name="Bloem J."/>
            <person name="Labutti K."/>
            <person name="Salamov A."/>
            <person name="Andreopoulos B."/>
            <person name="Baker S."/>
            <person name="Barry K."/>
            <person name="Bills G."/>
            <person name="Bluhm B."/>
            <person name="Cannon C."/>
            <person name="Castanera R."/>
            <person name="Culley D."/>
            <person name="Daum C."/>
            <person name="Ezra D."/>
            <person name="Gonzalez J."/>
            <person name="Henrissat B."/>
            <person name="Kuo A."/>
            <person name="Liang C."/>
            <person name="Lipzen A."/>
            <person name="Lutzoni F."/>
            <person name="Magnuson J."/>
            <person name="Mondo S."/>
            <person name="Nolan M."/>
            <person name="Ohm R."/>
            <person name="Pangilinan J."/>
            <person name="Park H.-J."/>
            <person name="Ramirez L."/>
            <person name="Alfaro M."/>
            <person name="Sun H."/>
            <person name="Tritt A."/>
            <person name="Yoshinaga Y."/>
            <person name="Zwiers L.-H."/>
            <person name="Turgeon B."/>
            <person name="Goodwin S."/>
            <person name="Spatafora J."/>
            <person name="Crous P."/>
            <person name="Grigoriev I."/>
        </authorList>
    </citation>
    <scope>NUCLEOTIDE SEQUENCE</scope>
    <source>
        <strain evidence="2">ATCC 16933</strain>
    </source>
</reference>
<sequence length="283" mass="32927">MLMRNRAWESERRNWNAIWHAYAGLFVRLRRLVIIMPLVMIITDIPPPESGDNEARARKAVQWLCGRRLAKLISGEGWDFTFSLCHRERRPILRVVWWRDTKDDVEIKWDSEDEEDKHWRTVGATAERVFHQNVPSELDSEEAEAKDRKDLEKEENSVMRGIFESYSERSKSTVLSPSKSNRSSSAATTRLRNPSIKAEGAAAREKQPNDERQKLRGPGRRFSVERTDFDTQKRDKTKSRRNLVRGSKRKAPAGKGNVTQGPKPPKKRRTDQERVGRELLKLL</sequence>
<dbReference type="EMBL" id="MU001683">
    <property type="protein sequence ID" value="KAF2456432.1"/>
    <property type="molecule type" value="Genomic_DNA"/>
</dbReference>
<organism evidence="2 3">
    <name type="scientific">Lineolata rhizophorae</name>
    <dbReference type="NCBI Taxonomy" id="578093"/>
    <lineage>
        <taxon>Eukaryota</taxon>
        <taxon>Fungi</taxon>
        <taxon>Dikarya</taxon>
        <taxon>Ascomycota</taxon>
        <taxon>Pezizomycotina</taxon>
        <taxon>Dothideomycetes</taxon>
        <taxon>Dothideomycetes incertae sedis</taxon>
        <taxon>Lineolatales</taxon>
        <taxon>Lineolataceae</taxon>
        <taxon>Lineolata</taxon>
    </lineage>
</organism>